<dbReference type="VEuPathDB" id="TriTrypDB:TM35_000014360"/>
<dbReference type="InterPro" id="IPR036291">
    <property type="entry name" value="NAD(P)-bd_dom_sf"/>
</dbReference>
<dbReference type="InterPro" id="IPR006140">
    <property type="entry name" value="D-isomer_DH_NAD-bd"/>
</dbReference>
<dbReference type="PANTHER" id="PTHR43333:SF1">
    <property type="entry name" value="D-ISOMER SPECIFIC 2-HYDROXYACID DEHYDROGENASE NAD-BINDING DOMAIN-CONTAINING PROTEIN"/>
    <property type="match status" value="1"/>
</dbReference>
<evidence type="ECO:0000256" key="2">
    <source>
        <dbReference type="ARBA" id="ARBA00023027"/>
    </source>
</evidence>
<dbReference type="Proteomes" id="UP000192257">
    <property type="component" value="Unassembled WGS sequence"/>
</dbReference>
<keyword evidence="2" id="KW-0520">NAD</keyword>
<dbReference type="EMBL" id="NBCO01000001">
    <property type="protein sequence ID" value="ORC93559.1"/>
    <property type="molecule type" value="Genomic_DNA"/>
</dbReference>
<comment type="caution">
    <text evidence="4">The sequence shown here is derived from an EMBL/GenBank/DDBJ whole genome shotgun (WGS) entry which is preliminary data.</text>
</comment>
<keyword evidence="1" id="KW-0560">Oxidoreductase</keyword>
<gene>
    <name evidence="4" type="ORF">TM35_000014360</name>
</gene>
<dbReference type="GeneID" id="39980897"/>
<dbReference type="SUPFAM" id="SSF51735">
    <property type="entry name" value="NAD(P)-binding Rossmann-fold domains"/>
    <property type="match status" value="1"/>
</dbReference>
<accession>A0A1X0PAE4</accession>
<dbReference type="SUPFAM" id="SSF52283">
    <property type="entry name" value="Formate/glycerate dehydrogenase catalytic domain-like"/>
    <property type="match status" value="1"/>
</dbReference>
<dbReference type="AlphaFoldDB" id="A0A1X0PAE4"/>
<sequence length="361" mass="40692">MTFFPYLLCLSSLKDFALLLRNGKLMSRYTLCICSHFEGRVELFRDLIGDINFSRIVLSNSNPAIEFNSVKQSGEKLVLLVLGPLGHDAIKFLCDDYKKTTEERRTKWIHSISAGVDWYRLKELQAEINGIPFTNGRGGFTSVLAEHVIYSMLYFNRKTWRLLASRAEHKWDPFNMIELRGQKMGILGYGDIGQATAKLAVAMGMEVTGVKRSAPTANVDELGVHVVHGDAERDRVIRESDFVVNILPGTEETKEFFNKERFAMMKPSAIFINIGRGITQNEVDLVMALRNGVIAGAAVDVFAEEPLPADSPIWEIDNDKILVTNHSAFLSDGFKIKVAEWFVKCLKEFGTPEFEARCIRV</sequence>
<evidence type="ECO:0000259" key="3">
    <source>
        <dbReference type="Pfam" id="PF02826"/>
    </source>
</evidence>
<dbReference type="STRING" id="67003.A0A1X0PAE4"/>
<evidence type="ECO:0000313" key="4">
    <source>
        <dbReference type="EMBL" id="ORC93559.1"/>
    </source>
</evidence>
<dbReference type="GO" id="GO:0051287">
    <property type="term" value="F:NAD binding"/>
    <property type="evidence" value="ECO:0007669"/>
    <property type="project" value="InterPro"/>
</dbReference>
<dbReference type="PANTHER" id="PTHR43333">
    <property type="entry name" value="2-HACID_DH_C DOMAIN-CONTAINING PROTEIN"/>
    <property type="match status" value="1"/>
</dbReference>
<dbReference type="GO" id="GO:0016491">
    <property type="term" value="F:oxidoreductase activity"/>
    <property type="evidence" value="ECO:0007669"/>
    <property type="project" value="UniProtKB-KW"/>
</dbReference>
<keyword evidence="5" id="KW-1185">Reference proteome</keyword>
<evidence type="ECO:0000256" key="1">
    <source>
        <dbReference type="ARBA" id="ARBA00023002"/>
    </source>
</evidence>
<organism evidence="4 5">
    <name type="scientific">Trypanosoma theileri</name>
    <dbReference type="NCBI Taxonomy" id="67003"/>
    <lineage>
        <taxon>Eukaryota</taxon>
        <taxon>Discoba</taxon>
        <taxon>Euglenozoa</taxon>
        <taxon>Kinetoplastea</taxon>
        <taxon>Metakinetoplastina</taxon>
        <taxon>Trypanosomatida</taxon>
        <taxon>Trypanosomatidae</taxon>
        <taxon>Trypanosoma</taxon>
    </lineage>
</organism>
<dbReference type="Gene3D" id="3.40.50.720">
    <property type="entry name" value="NAD(P)-binding Rossmann-like Domain"/>
    <property type="match status" value="2"/>
</dbReference>
<proteinExistence type="predicted"/>
<protein>
    <submittedName>
        <fullName evidence="4">Putative D-isomer specific 2-hydroxyacid dehydrogenase-protein</fullName>
    </submittedName>
</protein>
<evidence type="ECO:0000313" key="5">
    <source>
        <dbReference type="Proteomes" id="UP000192257"/>
    </source>
</evidence>
<dbReference type="CDD" id="cd05300">
    <property type="entry name" value="2-Hacid_dh_1"/>
    <property type="match status" value="1"/>
</dbReference>
<feature type="domain" description="D-isomer specific 2-hydroxyacid dehydrogenase NAD-binding" evidence="3">
    <location>
        <begin position="151"/>
        <end position="328"/>
    </location>
</feature>
<name>A0A1X0PAE4_9TRYP</name>
<reference evidence="4 5" key="1">
    <citation type="submission" date="2017-03" db="EMBL/GenBank/DDBJ databases">
        <title>An alternative strategy for trypanosome survival in the mammalian bloodstream revealed through genome and transcriptome analysis of the ubiquitous bovine parasite Trypanosoma (Megatrypanum) theileri.</title>
        <authorList>
            <person name="Kelly S."/>
            <person name="Ivens A."/>
            <person name="Mott A."/>
            <person name="O'Neill E."/>
            <person name="Emms D."/>
            <person name="Macleod O."/>
            <person name="Voorheis P."/>
            <person name="Matthews J."/>
            <person name="Matthews K."/>
            <person name="Carrington M."/>
        </authorList>
    </citation>
    <scope>NUCLEOTIDE SEQUENCE [LARGE SCALE GENOMIC DNA]</scope>
    <source>
        <strain evidence="4">Edinburgh</strain>
    </source>
</reference>
<dbReference type="OrthoDB" id="298012at2759"/>
<dbReference type="RefSeq" id="XP_028887625.1">
    <property type="nucleotide sequence ID" value="XM_029021117.1"/>
</dbReference>
<dbReference type="Pfam" id="PF02826">
    <property type="entry name" value="2-Hacid_dh_C"/>
    <property type="match status" value="1"/>
</dbReference>